<reference evidence="2" key="1">
    <citation type="submission" date="2020-11" db="EMBL/GenBank/DDBJ databases">
        <authorList>
            <person name="Tran Van P."/>
        </authorList>
    </citation>
    <scope>NUCLEOTIDE SEQUENCE</scope>
</reference>
<accession>A0A7R9BM76</accession>
<protein>
    <submittedName>
        <fullName evidence="2">Uncharacterized protein</fullName>
    </submittedName>
</protein>
<keyword evidence="3" id="KW-1185">Reference proteome</keyword>
<keyword evidence="1" id="KW-0472">Membrane</keyword>
<sequence>MAIMSLLELRPSRDVVPQALTILLRTLGHYVGMYPWWVVSITVVMSLGFAGSTYWTLDYQTNIEQLYIPIDADSWTDRRVAEHYFPVNFSGRFQPDRREGLPRREFAARSLLARELLYVFSVIDPPSSVVDGARVPALDVARTSELLNLASCSWQAGSLTLYLWVMRMTPDEIFIM</sequence>
<keyword evidence="1" id="KW-1133">Transmembrane helix</keyword>
<feature type="transmembrane region" description="Helical" evidence="1">
    <location>
        <begin position="34"/>
        <end position="57"/>
    </location>
</feature>
<dbReference type="EMBL" id="CAJPEX010000625">
    <property type="protein sequence ID" value="CAG0916582.1"/>
    <property type="molecule type" value="Genomic_DNA"/>
</dbReference>
<evidence type="ECO:0000256" key="1">
    <source>
        <dbReference type="SAM" id="Phobius"/>
    </source>
</evidence>
<dbReference type="EMBL" id="OA882662">
    <property type="protein sequence ID" value="CAD7276430.1"/>
    <property type="molecule type" value="Genomic_DNA"/>
</dbReference>
<dbReference type="Proteomes" id="UP000678499">
    <property type="component" value="Unassembled WGS sequence"/>
</dbReference>
<dbReference type="AlphaFoldDB" id="A0A7R9BM76"/>
<evidence type="ECO:0000313" key="3">
    <source>
        <dbReference type="Proteomes" id="UP000678499"/>
    </source>
</evidence>
<proteinExistence type="predicted"/>
<evidence type="ECO:0000313" key="2">
    <source>
        <dbReference type="EMBL" id="CAD7276430.1"/>
    </source>
</evidence>
<organism evidence="2">
    <name type="scientific">Notodromas monacha</name>
    <dbReference type="NCBI Taxonomy" id="399045"/>
    <lineage>
        <taxon>Eukaryota</taxon>
        <taxon>Metazoa</taxon>
        <taxon>Ecdysozoa</taxon>
        <taxon>Arthropoda</taxon>
        <taxon>Crustacea</taxon>
        <taxon>Oligostraca</taxon>
        <taxon>Ostracoda</taxon>
        <taxon>Podocopa</taxon>
        <taxon>Podocopida</taxon>
        <taxon>Cypridocopina</taxon>
        <taxon>Cypridoidea</taxon>
        <taxon>Cyprididae</taxon>
        <taxon>Notodromas</taxon>
    </lineage>
</organism>
<keyword evidence="1" id="KW-0812">Transmembrane</keyword>
<name>A0A7R9BM76_9CRUS</name>
<gene>
    <name evidence="2" type="ORF">NMOB1V02_LOCUS4195</name>
</gene>